<evidence type="ECO:0000256" key="7">
    <source>
        <dbReference type="ARBA" id="ARBA00022763"/>
    </source>
</evidence>
<dbReference type="GO" id="GO:0005634">
    <property type="term" value="C:nucleus"/>
    <property type="evidence" value="ECO:0007669"/>
    <property type="project" value="UniProtKB-SubCell"/>
</dbReference>
<dbReference type="GO" id="GO:0005524">
    <property type="term" value="F:ATP binding"/>
    <property type="evidence" value="ECO:0007669"/>
    <property type="project" value="UniProtKB-KW"/>
</dbReference>
<keyword evidence="8" id="KW-0418">Kinase</keyword>
<dbReference type="InterPro" id="IPR050517">
    <property type="entry name" value="DDR_Repair_Kinase"/>
</dbReference>
<dbReference type="SUPFAM" id="SSF48371">
    <property type="entry name" value="ARM repeat"/>
    <property type="match status" value="1"/>
</dbReference>
<keyword evidence="14" id="KW-1185">Reference proteome</keyword>
<feature type="domain" description="PI3K/PI4K catalytic" evidence="12">
    <location>
        <begin position="1024"/>
        <end position="1164"/>
    </location>
</feature>
<proteinExistence type="inferred from homology"/>
<sequence>MLMEESPEVHNEVLPKIVALLETSEVPFNICDELIHALLHALKISMNRETRLLIGNCIGKIGAIDPGKIGVAAVGDNTKIVDRRPVPLKFVDDLSDFFEEILEFCAKLLIECADASKVDFFAMTTQLILKELCSPDLDLVKESLEKNLKEETKHEIEPYKTSRFKFNLKDKPISSLQPYAEHSRRYDEWLWKWYFAASDKIRDCRLGRIFIAFQHIYYSDDYRIVQLMLPQVVLQGLIENNTSIINEACAEIFGVFKKSLSSDGWIRLAAQTCFQMIEIIEKFEVSRSMKTFGRTKNDERDRVQSFLKKVVGELREGTGELLCVAVAEKYNFACRALLWLEQYGIKVAQSGKVEFNRAAMYALERIYLQLGDTDGVLGAYETIQNHITASPQERVVAFEATGDHTEALPLYQQKPVQKVALVKCLLRLNQPLIAYNLAGSFAKEEEDEKIKYKLRDYQIEAAYRREEWQNLDEILKDTNEKSNQISSWGAHVASIFAGIHNKSKDVFIKRIKDARMQLMDSLKAVTMEGADTYSQAYRYIQRLHILYEIEDGAQSMKLFNPPVIQNCDKLVEKWDARSANAIQCSSILEPIYWVRRELLRFADPEKNKDKISHYLIESCKFSRHANHLSTSWAHLIHARSLGVEKDLEIDMEEARYFFQRGQKGEAICSLQKTLEKNFPQLVHKLKRCPKEKVSDAGKVAKDAADGAKLSFNQRKDFVKTQLLLTDFMEKSSASNITDIYLQYAFMSGLAENDENHAYSLALFYDNAYYSRNMEDSENVTTCLKLYARVLHLGRRYLLHVMPRMLTVWLDFAAVMHEKAQKPPAAKKGKKMVPAPLSHDSQKISDFMRAQFRDHRISKYFWFTAFPQLISRLCHPDQNVFKALEEVIADLLILYPHECLWQAIASYRADPQTDHLRYERTRQIFRTATGKTTSSELTVLIKNYNTFAGLLIELAEDGADDRGAPIGFFEDFNRKFHKFKDFFKNSNVKISIPFITMVEKKMPNFLASQISLPSNDDSTIYITGIEDKYKVFGSMEKPKLITMIGSNGVKYQMIAKKGDELRKDARVLDFCRMVNTLLLRDSEARRRQLHIRTYSVIPLQARGGLIEVVSNLIHLRVPFASTTNESETTRRWNQIKGDKAKRRKFFDECVEKNPVKMAEYLRLVN</sequence>
<evidence type="ECO:0000256" key="8">
    <source>
        <dbReference type="ARBA" id="ARBA00022777"/>
    </source>
</evidence>
<dbReference type="PROSITE" id="PS50290">
    <property type="entry name" value="PI3_4_KINASE_3"/>
    <property type="match status" value="1"/>
</dbReference>
<dbReference type="EC" id="2.7.11.1" evidence="3"/>
<keyword evidence="11" id="KW-0539">Nucleus</keyword>
<protein>
    <recommendedName>
        <fullName evidence="3">non-specific serine/threonine protein kinase</fullName>
        <ecNumber evidence="3">2.7.11.1</ecNumber>
    </recommendedName>
</protein>
<evidence type="ECO:0000256" key="2">
    <source>
        <dbReference type="ARBA" id="ARBA00010769"/>
    </source>
</evidence>
<dbReference type="PANTHER" id="PTHR11139:SF69">
    <property type="entry name" value="SERINE_THREONINE-PROTEIN KINASE ATR"/>
    <property type="match status" value="1"/>
</dbReference>
<dbReference type="GO" id="GO:0005694">
    <property type="term" value="C:chromosome"/>
    <property type="evidence" value="ECO:0007669"/>
    <property type="project" value="TreeGrafter"/>
</dbReference>
<keyword evidence="10" id="KW-0234">DNA repair</keyword>
<evidence type="ECO:0000256" key="3">
    <source>
        <dbReference type="ARBA" id="ARBA00012513"/>
    </source>
</evidence>
<dbReference type="PROSITE" id="PS51189">
    <property type="entry name" value="FAT"/>
    <property type="match status" value="1"/>
</dbReference>
<dbReference type="Pfam" id="PF25030">
    <property type="entry name" value="M-HEAT_ATR"/>
    <property type="match status" value="1"/>
</dbReference>
<comment type="similarity">
    <text evidence="2">Belongs to the PI3/PI4-kinase family. ATM subfamily.</text>
</comment>
<evidence type="ECO:0000256" key="6">
    <source>
        <dbReference type="ARBA" id="ARBA00022741"/>
    </source>
</evidence>
<keyword evidence="7" id="KW-0227">DNA damage</keyword>
<dbReference type="PANTHER" id="PTHR11139">
    <property type="entry name" value="ATAXIA TELANGIECTASIA MUTATED ATM -RELATED"/>
    <property type="match status" value="1"/>
</dbReference>
<dbReference type="InterPro" id="IPR056802">
    <property type="entry name" value="ATR-like_M-HEAT"/>
</dbReference>
<keyword evidence="9" id="KW-0067">ATP-binding</keyword>
<dbReference type="SUPFAM" id="SSF56112">
    <property type="entry name" value="Protein kinase-like (PK-like)"/>
    <property type="match status" value="1"/>
</dbReference>
<evidence type="ECO:0000259" key="12">
    <source>
        <dbReference type="PROSITE" id="PS50290"/>
    </source>
</evidence>
<dbReference type="WBParaSite" id="PSU_v2.g2540.t1">
    <property type="protein sequence ID" value="PSU_v2.g2540.t1"/>
    <property type="gene ID" value="PSU_v2.g2540"/>
</dbReference>
<evidence type="ECO:0000256" key="10">
    <source>
        <dbReference type="ARBA" id="ARBA00023204"/>
    </source>
</evidence>
<dbReference type="InterPro" id="IPR016024">
    <property type="entry name" value="ARM-type_fold"/>
</dbReference>
<accession>A0A914YR99</accession>
<name>A0A914YR99_9BILA</name>
<evidence type="ECO:0000313" key="15">
    <source>
        <dbReference type="WBParaSite" id="PSU_v2.g2540.t1"/>
    </source>
</evidence>
<evidence type="ECO:0000256" key="1">
    <source>
        <dbReference type="ARBA" id="ARBA00004123"/>
    </source>
</evidence>
<reference evidence="15" key="1">
    <citation type="submission" date="2022-11" db="UniProtKB">
        <authorList>
            <consortium name="WormBaseParasite"/>
        </authorList>
    </citation>
    <scope>IDENTIFICATION</scope>
</reference>
<comment type="subcellular location">
    <subcellularLocation>
        <location evidence="1">Nucleus</location>
    </subcellularLocation>
</comment>
<dbReference type="Pfam" id="PF23593">
    <property type="entry name" value="HEAT_ATR"/>
    <property type="match status" value="1"/>
</dbReference>
<keyword evidence="5" id="KW-0808">Transferase</keyword>
<keyword evidence="6" id="KW-0547">Nucleotide-binding</keyword>
<evidence type="ECO:0000256" key="4">
    <source>
        <dbReference type="ARBA" id="ARBA00022527"/>
    </source>
</evidence>
<dbReference type="InterPro" id="IPR000403">
    <property type="entry name" value="PI3/4_kinase_cat_dom"/>
</dbReference>
<evidence type="ECO:0000313" key="14">
    <source>
        <dbReference type="Proteomes" id="UP000887577"/>
    </source>
</evidence>
<dbReference type="Pfam" id="PF00454">
    <property type="entry name" value="PI3_PI4_kinase"/>
    <property type="match status" value="1"/>
</dbReference>
<evidence type="ECO:0000256" key="9">
    <source>
        <dbReference type="ARBA" id="ARBA00022840"/>
    </source>
</evidence>
<dbReference type="Proteomes" id="UP000887577">
    <property type="component" value="Unplaced"/>
</dbReference>
<dbReference type="InterPro" id="IPR003151">
    <property type="entry name" value="PIK-rel_kinase_FAT"/>
</dbReference>
<dbReference type="InterPro" id="IPR014009">
    <property type="entry name" value="PIK_FAT"/>
</dbReference>
<dbReference type="Gene3D" id="3.30.1010.10">
    <property type="entry name" value="Phosphatidylinositol 3-kinase Catalytic Subunit, Chain A, domain 4"/>
    <property type="match status" value="1"/>
</dbReference>
<keyword evidence="4" id="KW-0723">Serine/threonine-protein kinase</keyword>
<dbReference type="Pfam" id="PF02259">
    <property type="entry name" value="FAT"/>
    <property type="match status" value="1"/>
</dbReference>
<dbReference type="GO" id="GO:0006281">
    <property type="term" value="P:DNA repair"/>
    <property type="evidence" value="ECO:0007669"/>
    <property type="project" value="UniProtKB-KW"/>
</dbReference>
<evidence type="ECO:0000259" key="13">
    <source>
        <dbReference type="PROSITE" id="PS51189"/>
    </source>
</evidence>
<dbReference type="InterPro" id="IPR057564">
    <property type="entry name" value="HEAT_ATR"/>
</dbReference>
<dbReference type="GO" id="GO:0000723">
    <property type="term" value="P:telomere maintenance"/>
    <property type="evidence" value="ECO:0007669"/>
    <property type="project" value="TreeGrafter"/>
</dbReference>
<dbReference type="AlphaFoldDB" id="A0A914YR99"/>
<organism evidence="14 15">
    <name type="scientific">Panagrolaimus superbus</name>
    <dbReference type="NCBI Taxonomy" id="310955"/>
    <lineage>
        <taxon>Eukaryota</taxon>
        <taxon>Metazoa</taxon>
        <taxon>Ecdysozoa</taxon>
        <taxon>Nematoda</taxon>
        <taxon>Chromadorea</taxon>
        <taxon>Rhabditida</taxon>
        <taxon>Tylenchina</taxon>
        <taxon>Panagrolaimomorpha</taxon>
        <taxon>Panagrolaimoidea</taxon>
        <taxon>Panagrolaimidae</taxon>
        <taxon>Panagrolaimus</taxon>
    </lineage>
</organism>
<evidence type="ECO:0000256" key="5">
    <source>
        <dbReference type="ARBA" id="ARBA00022679"/>
    </source>
</evidence>
<dbReference type="InterPro" id="IPR011009">
    <property type="entry name" value="Kinase-like_dom_sf"/>
</dbReference>
<feature type="domain" description="FAT" evidence="13">
    <location>
        <begin position="344"/>
        <end position="908"/>
    </location>
</feature>
<evidence type="ECO:0000256" key="11">
    <source>
        <dbReference type="ARBA" id="ARBA00023242"/>
    </source>
</evidence>
<dbReference type="GO" id="GO:0000077">
    <property type="term" value="P:DNA damage checkpoint signaling"/>
    <property type="evidence" value="ECO:0007669"/>
    <property type="project" value="TreeGrafter"/>
</dbReference>
<dbReference type="GO" id="GO:0004674">
    <property type="term" value="F:protein serine/threonine kinase activity"/>
    <property type="evidence" value="ECO:0007669"/>
    <property type="project" value="UniProtKB-KW"/>
</dbReference>